<dbReference type="AlphaFoldDB" id="A0A8J9ZA22"/>
<keyword evidence="2" id="KW-1185">Reference proteome</keyword>
<evidence type="ECO:0000313" key="2">
    <source>
        <dbReference type="Proteomes" id="UP000838412"/>
    </source>
</evidence>
<accession>A0A8J9ZA22</accession>
<proteinExistence type="predicted"/>
<dbReference type="EMBL" id="OV696702">
    <property type="protein sequence ID" value="CAH1249792.1"/>
    <property type="molecule type" value="Genomic_DNA"/>
</dbReference>
<dbReference type="Proteomes" id="UP000838412">
    <property type="component" value="Chromosome 17"/>
</dbReference>
<organism evidence="1 2">
    <name type="scientific">Branchiostoma lanceolatum</name>
    <name type="common">Common lancelet</name>
    <name type="synonym">Amphioxus lanceolatum</name>
    <dbReference type="NCBI Taxonomy" id="7740"/>
    <lineage>
        <taxon>Eukaryota</taxon>
        <taxon>Metazoa</taxon>
        <taxon>Chordata</taxon>
        <taxon>Cephalochordata</taxon>
        <taxon>Leptocardii</taxon>
        <taxon>Amphioxiformes</taxon>
        <taxon>Branchiostomatidae</taxon>
        <taxon>Branchiostoma</taxon>
    </lineage>
</organism>
<sequence>MLCPVCDSLTCSTLCDRNRTIVTQTHDCILLQLLVRSRPESIVPRLASAAPLCTLWYPHCQALQWYFPVVLSCRYSGNVSSGLQPTPQKTSAVKRYPRAAEERELASARVAGSGPNLRRGPVSSSDLRFSPCEVFSRCGSLSGVAWGSCSEEQSGG</sequence>
<gene>
    <name evidence="1" type="primary">Hypp8690</name>
    <name evidence="1" type="ORF">BLAG_LOCUS10774</name>
</gene>
<reference evidence="1" key="1">
    <citation type="submission" date="2022-01" db="EMBL/GenBank/DDBJ databases">
        <authorList>
            <person name="Braso-Vives M."/>
        </authorList>
    </citation>
    <scope>NUCLEOTIDE SEQUENCE</scope>
</reference>
<name>A0A8J9ZA22_BRALA</name>
<evidence type="ECO:0000313" key="1">
    <source>
        <dbReference type="EMBL" id="CAH1249792.1"/>
    </source>
</evidence>
<protein>
    <submittedName>
        <fullName evidence="1">Hypp8690 protein</fullName>
    </submittedName>
</protein>